<comment type="caution">
    <text evidence="1">The sequence shown here is derived from an EMBL/GenBank/DDBJ whole genome shotgun (WGS) entry which is preliminary data.</text>
</comment>
<proteinExistence type="predicted"/>
<evidence type="ECO:0000313" key="2">
    <source>
        <dbReference type="Proteomes" id="UP001266305"/>
    </source>
</evidence>
<dbReference type="Proteomes" id="UP001266305">
    <property type="component" value="Unassembled WGS sequence"/>
</dbReference>
<gene>
    <name evidence="1" type="ORF">P7K49_025565</name>
</gene>
<protein>
    <submittedName>
        <fullName evidence="1">Uncharacterized protein</fullName>
    </submittedName>
</protein>
<dbReference type="EMBL" id="JASSZA010000012">
    <property type="protein sequence ID" value="KAK2096531.1"/>
    <property type="molecule type" value="Genomic_DNA"/>
</dbReference>
<reference evidence="1 2" key="1">
    <citation type="submission" date="2023-05" db="EMBL/GenBank/DDBJ databases">
        <title>B98-5 Cell Line De Novo Hybrid Assembly: An Optical Mapping Approach.</title>
        <authorList>
            <person name="Kananen K."/>
            <person name="Auerbach J.A."/>
            <person name="Kautto E."/>
            <person name="Blachly J.S."/>
        </authorList>
    </citation>
    <scope>NUCLEOTIDE SEQUENCE [LARGE SCALE GENOMIC DNA]</scope>
    <source>
        <strain evidence="1">B95-8</strain>
        <tissue evidence="1">Cell line</tissue>
    </source>
</reference>
<keyword evidence="2" id="KW-1185">Reference proteome</keyword>
<organism evidence="1 2">
    <name type="scientific">Saguinus oedipus</name>
    <name type="common">Cotton-top tamarin</name>
    <name type="synonym">Oedipomidas oedipus</name>
    <dbReference type="NCBI Taxonomy" id="9490"/>
    <lineage>
        <taxon>Eukaryota</taxon>
        <taxon>Metazoa</taxon>
        <taxon>Chordata</taxon>
        <taxon>Craniata</taxon>
        <taxon>Vertebrata</taxon>
        <taxon>Euteleostomi</taxon>
        <taxon>Mammalia</taxon>
        <taxon>Eutheria</taxon>
        <taxon>Euarchontoglires</taxon>
        <taxon>Primates</taxon>
        <taxon>Haplorrhini</taxon>
        <taxon>Platyrrhini</taxon>
        <taxon>Cebidae</taxon>
        <taxon>Callitrichinae</taxon>
        <taxon>Saguinus</taxon>
    </lineage>
</organism>
<feature type="non-terminal residue" evidence="1">
    <location>
        <position position="1"/>
    </location>
</feature>
<name>A0ABQ9UI03_SAGOE</name>
<sequence>GYEPSFIHKIKHKHILAKNYFSQIPVLASFILDGGEIDEIRQKYRSDTTPKIIESQRPPP</sequence>
<accession>A0ABQ9UI03</accession>
<evidence type="ECO:0000313" key="1">
    <source>
        <dbReference type="EMBL" id="KAK2096531.1"/>
    </source>
</evidence>